<dbReference type="SUPFAM" id="SSF52096">
    <property type="entry name" value="ClpP/crotonase"/>
    <property type="match status" value="1"/>
</dbReference>
<proteinExistence type="inferred from homology"/>
<evidence type="ECO:0000256" key="2">
    <source>
        <dbReference type="ARBA" id="ARBA00023239"/>
    </source>
</evidence>
<evidence type="ECO:0000256" key="1">
    <source>
        <dbReference type="ARBA" id="ARBA00005254"/>
    </source>
</evidence>
<comment type="catalytic activity">
    <reaction evidence="3">
        <text>a (3S)-3-hydroxyacyl-CoA = a (2E)-enoyl-CoA + H2O</text>
        <dbReference type="Rhea" id="RHEA:16105"/>
        <dbReference type="ChEBI" id="CHEBI:15377"/>
        <dbReference type="ChEBI" id="CHEBI:57318"/>
        <dbReference type="ChEBI" id="CHEBI:58856"/>
        <dbReference type="EC" id="4.2.1.17"/>
    </reaction>
</comment>
<gene>
    <name evidence="6" type="ORF">HNR02_005050</name>
</gene>
<dbReference type="PANTHER" id="PTHR11941:SF54">
    <property type="entry name" value="ENOYL-COA HYDRATASE, MITOCHONDRIAL"/>
    <property type="match status" value="1"/>
</dbReference>
<protein>
    <submittedName>
        <fullName evidence="6">Enoyl-CoA hydratase/carnithine racemase</fullName>
    </submittedName>
</protein>
<dbReference type="PANTHER" id="PTHR11941">
    <property type="entry name" value="ENOYL-COA HYDRATASE-RELATED"/>
    <property type="match status" value="1"/>
</dbReference>
<dbReference type="InterPro" id="IPR029045">
    <property type="entry name" value="ClpP/crotonase-like_dom_sf"/>
</dbReference>
<evidence type="ECO:0000256" key="5">
    <source>
        <dbReference type="SAM" id="MobiDB-lite"/>
    </source>
</evidence>
<feature type="region of interest" description="Disordered" evidence="5">
    <location>
        <begin position="104"/>
        <end position="134"/>
    </location>
</feature>
<comment type="similarity">
    <text evidence="1">Belongs to the enoyl-CoA hydratase/isomerase family.</text>
</comment>
<name>A0A853BAJ5_9PSEU</name>
<dbReference type="InterPro" id="IPR014748">
    <property type="entry name" value="Enoyl-CoA_hydra_C"/>
</dbReference>
<dbReference type="Gene3D" id="1.10.12.10">
    <property type="entry name" value="Lyase 2-enoyl-coa Hydratase, Chain A, domain 2"/>
    <property type="match status" value="1"/>
</dbReference>
<evidence type="ECO:0000313" key="6">
    <source>
        <dbReference type="EMBL" id="NYI91727.1"/>
    </source>
</evidence>
<dbReference type="Gene3D" id="3.90.226.10">
    <property type="entry name" value="2-enoyl-CoA Hydratase, Chain A, domain 1"/>
    <property type="match status" value="1"/>
</dbReference>
<evidence type="ECO:0000313" key="7">
    <source>
        <dbReference type="Proteomes" id="UP000549616"/>
    </source>
</evidence>
<organism evidence="6 7">
    <name type="scientific">Amycolatopsis endophytica</name>
    <dbReference type="NCBI Taxonomy" id="860233"/>
    <lineage>
        <taxon>Bacteria</taxon>
        <taxon>Bacillati</taxon>
        <taxon>Actinomycetota</taxon>
        <taxon>Actinomycetes</taxon>
        <taxon>Pseudonocardiales</taxon>
        <taxon>Pseudonocardiaceae</taxon>
        <taxon>Amycolatopsis</taxon>
    </lineage>
</organism>
<dbReference type="EMBL" id="JACCFK010000001">
    <property type="protein sequence ID" value="NYI91727.1"/>
    <property type="molecule type" value="Genomic_DNA"/>
</dbReference>
<evidence type="ECO:0000256" key="3">
    <source>
        <dbReference type="ARBA" id="ARBA00023709"/>
    </source>
</evidence>
<dbReference type="InterPro" id="IPR001753">
    <property type="entry name" value="Enoyl-CoA_hydra/iso"/>
</dbReference>
<keyword evidence="2" id="KW-0456">Lyase</keyword>
<evidence type="ECO:0000256" key="4">
    <source>
        <dbReference type="ARBA" id="ARBA00023717"/>
    </source>
</evidence>
<dbReference type="GO" id="GO:0006635">
    <property type="term" value="P:fatty acid beta-oxidation"/>
    <property type="evidence" value="ECO:0007669"/>
    <property type="project" value="TreeGrafter"/>
</dbReference>
<comment type="catalytic activity">
    <reaction evidence="4">
        <text>a 4-saturated-(3S)-3-hydroxyacyl-CoA = a (3E)-enoyl-CoA + H2O</text>
        <dbReference type="Rhea" id="RHEA:20724"/>
        <dbReference type="ChEBI" id="CHEBI:15377"/>
        <dbReference type="ChEBI" id="CHEBI:58521"/>
        <dbReference type="ChEBI" id="CHEBI:137480"/>
        <dbReference type="EC" id="4.2.1.17"/>
    </reaction>
</comment>
<dbReference type="AlphaFoldDB" id="A0A853BAJ5"/>
<sequence>MIASDTAVFGQPEIKLGILPGLGGTQRLTRAIGKAKAMDLCSTGRNLTADAAKRAGPVSRAVKQAVNDVFETALSDGIRYERELFFSRFGTHDQQEGMTAVLDSAPRDSPTAEAAATNQAGGHAPGPVRPRVDEHGHYASIPRVVGHTRTTVAAASSSELRVTVAW</sequence>
<dbReference type="Proteomes" id="UP000549616">
    <property type="component" value="Unassembled WGS sequence"/>
</dbReference>
<keyword evidence="7" id="KW-1185">Reference proteome</keyword>
<accession>A0A853BAJ5</accession>
<dbReference type="CDD" id="cd06558">
    <property type="entry name" value="crotonase-like"/>
    <property type="match status" value="1"/>
</dbReference>
<dbReference type="GO" id="GO:0004300">
    <property type="term" value="F:enoyl-CoA hydratase activity"/>
    <property type="evidence" value="ECO:0007669"/>
    <property type="project" value="UniProtKB-EC"/>
</dbReference>
<reference evidence="6 7" key="1">
    <citation type="submission" date="2020-07" db="EMBL/GenBank/DDBJ databases">
        <title>Sequencing the genomes of 1000 actinobacteria strains.</title>
        <authorList>
            <person name="Klenk H.-P."/>
        </authorList>
    </citation>
    <scope>NUCLEOTIDE SEQUENCE [LARGE SCALE GENOMIC DNA]</scope>
    <source>
        <strain evidence="6 7">DSM 104006</strain>
    </source>
</reference>
<comment type="caution">
    <text evidence="6">The sequence shown here is derived from an EMBL/GenBank/DDBJ whole genome shotgun (WGS) entry which is preliminary data.</text>
</comment>
<dbReference type="Pfam" id="PF00378">
    <property type="entry name" value="ECH_1"/>
    <property type="match status" value="1"/>
</dbReference>